<evidence type="ECO:0000313" key="3">
    <source>
        <dbReference type="Proteomes" id="UP000007069"/>
    </source>
</evidence>
<accession>Q3BQG7</accession>
<dbReference type="EMBL" id="AM039952">
    <property type="protein sequence ID" value="CAJ24996.1"/>
    <property type="molecule type" value="Genomic_DNA"/>
</dbReference>
<evidence type="ECO:0000313" key="2">
    <source>
        <dbReference type="EMBL" id="CAJ24996.1"/>
    </source>
</evidence>
<feature type="region of interest" description="Disordered" evidence="1">
    <location>
        <begin position="33"/>
        <end position="55"/>
    </location>
</feature>
<dbReference type="Proteomes" id="UP000007069">
    <property type="component" value="Chromosome"/>
</dbReference>
<gene>
    <name evidence="2" type="ordered locus">XCV3265</name>
</gene>
<dbReference type="KEGG" id="xcv:XCV3265"/>
<protein>
    <submittedName>
        <fullName evidence="2">Uncharacterized protein</fullName>
    </submittedName>
</protein>
<sequence>MISAGLVAVERHGGGEKFDIADCRNTPTCMAPRHSTGADSDWNRHLGVPAQRLPG</sequence>
<proteinExistence type="predicted"/>
<dbReference type="HOGENOM" id="CLU_3031368_0_0_6"/>
<organism evidence="3">
    <name type="scientific">Xanthomonas euvesicatoria pv. vesicatoria (strain 85-10)</name>
    <name type="common">Xanthomonas campestris pv. vesicatoria</name>
    <dbReference type="NCBI Taxonomy" id="316273"/>
    <lineage>
        <taxon>Bacteria</taxon>
        <taxon>Pseudomonadati</taxon>
        <taxon>Pseudomonadota</taxon>
        <taxon>Gammaproteobacteria</taxon>
        <taxon>Lysobacterales</taxon>
        <taxon>Lysobacteraceae</taxon>
        <taxon>Xanthomonas</taxon>
    </lineage>
</organism>
<reference evidence="2 3" key="1">
    <citation type="journal article" date="2005" name="J. Bacteriol.">
        <title>Insights into genome plasticity and pathogenicity of the plant pathogenic Bacterium Xanthomonas campestris pv. vesicatoria revealed by the complete genome sequence.</title>
        <authorList>
            <person name="Thieme F."/>
            <person name="Koebnik R."/>
            <person name="Bekel T."/>
            <person name="Berger C."/>
            <person name="Boch J."/>
            <person name="Buettner D."/>
            <person name="Caldana C."/>
            <person name="Gaigalat L."/>
            <person name="Goesmann A."/>
            <person name="Kay S."/>
            <person name="Kirchner O."/>
            <person name="Lanz C."/>
            <person name="Linke B."/>
            <person name="McHardy A.C."/>
            <person name="Meyer F."/>
            <person name="Mittenhuber G."/>
            <person name="Nies D.H."/>
            <person name="Niesbach-Kloesgen U."/>
            <person name="Patschkowski T."/>
            <person name="Rueckert C."/>
            <person name="Rupp O."/>
            <person name="Schneicker S."/>
            <person name="Schuster S.C."/>
            <person name="Vorhoelter F.J."/>
            <person name="Weber E."/>
            <person name="Puehler A."/>
            <person name="Bonas U."/>
            <person name="Bartels D."/>
            <person name="Kaiser O."/>
        </authorList>
    </citation>
    <scope>NUCLEOTIDE SEQUENCE [LARGE SCALE GENOMIC DNA]</scope>
    <source>
        <strain evidence="2 3">85-10</strain>
    </source>
</reference>
<dbReference type="AlphaFoldDB" id="Q3BQG7"/>
<evidence type="ECO:0000256" key="1">
    <source>
        <dbReference type="SAM" id="MobiDB-lite"/>
    </source>
</evidence>
<name>Q3BQG7_XANE5</name>